<feature type="compositionally biased region" description="Low complexity" evidence="1">
    <location>
        <begin position="228"/>
        <end position="237"/>
    </location>
</feature>
<feature type="compositionally biased region" description="Low complexity" evidence="1">
    <location>
        <begin position="277"/>
        <end position="308"/>
    </location>
</feature>
<dbReference type="AlphaFoldDB" id="A0AAD2HH87"/>
<feature type="region of interest" description="Disordered" evidence="1">
    <location>
        <begin position="266"/>
        <end position="322"/>
    </location>
</feature>
<proteinExistence type="predicted"/>
<dbReference type="GO" id="GO:0000307">
    <property type="term" value="C:cyclin-dependent protein kinase holoenzyme complex"/>
    <property type="evidence" value="ECO:0007669"/>
    <property type="project" value="TreeGrafter"/>
</dbReference>
<dbReference type="SUPFAM" id="SSF47954">
    <property type="entry name" value="Cyclin-like"/>
    <property type="match status" value="1"/>
</dbReference>
<evidence type="ECO:0000259" key="2">
    <source>
        <dbReference type="Pfam" id="PF00134"/>
    </source>
</evidence>
<feature type="compositionally biased region" description="Basic and acidic residues" evidence="1">
    <location>
        <begin position="205"/>
        <end position="214"/>
    </location>
</feature>
<dbReference type="Proteomes" id="UP001295794">
    <property type="component" value="Unassembled WGS sequence"/>
</dbReference>
<dbReference type="PANTHER" id="PTHR15615">
    <property type="match status" value="1"/>
</dbReference>
<dbReference type="InterPro" id="IPR036915">
    <property type="entry name" value="Cyclin-like_sf"/>
</dbReference>
<dbReference type="InterPro" id="IPR006671">
    <property type="entry name" value="Cyclin_N"/>
</dbReference>
<feature type="region of interest" description="Disordered" evidence="1">
    <location>
        <begin position="359"/>
        <end position="389"/>
    </location>
</feature>
<gene>
    <name evidence="3" type="ORF">MYCIT1_LOCUS23893</name>
</gene>
<dbReference type="InterPro" id="IPR013922">
    <property type="entry name" value="Cyclin_PHO80-like"/>
</dbReference>
<organism evidence="3 4">
    <name type="scientific">Mycena citricolor</name>
    <dbReference type="NCBI Taxonomy" id="2018698"/>
    <lineage>
        <taxon>Eukaryota</taxon>
        <taxon>Fungi</taxon>
        <taxon>Dikarya</taxon>
        <taxon>Basidiomycota</taxon>
        <taxon>Agaricomycotina</taxon>
        <taxon>Agaricomycetes</taxon>
        <taxon>Agaricomycetidae</taxon>
        <taxon>Agaricales</taxon>
        <taxon>Marasmiineae</taxon>
        <taxon>Mycenaceae</taxon>
        <taxon>Mycena</taxon>
    </lineage>
</organism>
<dbReference type="GO" id="GO:0019901">
    <property type="term" value="F:protein kinase binding"/>
    <property type="evidence" value="ECO:0007669"/>
    <property type="project" value="InterPro"/>
</dbReference>
<name>A0AAD2HH87_9AGAR</name>
<dbReference type="EMBL" id="CAVNYO010000405">
    <property type="protein sequence ID" value="CAK5275848.1"/>
    <property type="molecule type" value="Genomic_DNA"/>
</dbReference>
<comment type="caution">
    <text evidence="3">The sequence shown here is derived from an EMBL/GenBank/DDBJ whole genome shotgun (WGS) entry which is preliminary data.</text>
</comment>
<protein>
    <recommendedName>
        <fullName evidence="2">Cyclin N-terminal domain-containing protein</fullName>
    </recommendedName>
</protein>
<dbReference type="Gene3D" id="1.10.472.10">
    <property type="entry name" value="Cyclin-like"/>
    <property type="match status" value="1"/>
</dbReference>
<keyword evidence="4" id="KW-1185">Reference proteome</keyword>
<reference evidence="3" key="1">
    <citation type="submission" date="2023-11" db="EMBL/GenBank/DDBJ databases">
        <authorList>
            <person name="De Vega J J."/>
            <person name="De Vega J J."/>
        </authorList>
    </citation>
    <scope>NUCLEOTIDE SEQUENCE</scope>
</reference>
<feature type="region of interest" description="Disordered" evidence="1">
    <location>
        <begin position="205"/>
        <end position="237"/>
    </location>
</feature>
<dbReference type="Pfam" id="PF00134">
    <property type="entry name" value="Cyclin_N"/>
    <property type="match status" value="1"/>
</dbReference>
<sequence>MSQRSQHTRRARHQASLLPVTAHNPGLVYLMGQPVTLDIIIYIARQMDRIFCSNGEEGRLLKVGPAALSLEQFIYLIVKSGNVHIATLLATLIYLERLRSVHNLDMTAGRASTRHRVFLATLIVSAKYLNDSSPKNVHWAAHARHAFTLGEVNLMEQQLLALLDYDLRFDEEEACTTFAPFISYYLHARSVAVDPKVLRSTKARPELECQEKQQRSPVDSQPPCLTPSSSTSSTSSSVASSASASLVSTVRGIAKRLSQTHLSSLRSYSSNTLNTPSRSCDSSSSSEIGSLVDDTGSSSSSSSGWASDSDSESDTEPCIYSDDSTACSDLETSYRPNHIPAPTASKRLFVLRPAPYCGQRIPSNRSRKPSDTSSVNTVMAASPQPRRSSMVHVAAKRASGLSVNSADLPLSATMPSIPRPSASGSFLSRMWGAARGERFSGMVESRSDGLPATQSALKRLVLVHSRSNLAGLGRGNPISDPSLQV</sequence>
<feature type="domain" description="Cyclin N-terminal" evidence="2">
    <location>
        <begin position="72"/>
        <end position="168"/>
    </location>
</feature>
<evidence type="ECO:0000256" key="1">
    <source>
        <dbReference type="SAM" id="MobiDB-lite"/>
    </source>
</evidence>
<dbReference type="PANTHER" id="PTHR15615:SF10">
    <property type="entry name" value="PHO85 CYCLIN-2-RELATED"/>
    <property type="match status" value="1"/>
</dbReference>
<feature type="compositionally biased region" description="Polar residues" evidence="1">
    <location>
        <begin position="266"/>
        <end position="276"/>
    </location>
</feature>
<accession>A0AAD2HH87</accession>
<evidence type="ECO:0000313" key="3">
    <source>
        <dbReference type="EMBL" id="CAK5275848.1"/>
    </source>
</evidence>
<dbReference type="GO" id="GO:0016538">
    <property type="term" value="F:cyclin-dependent protein serine/threonine kinase regulator activity"/>
    <property type="evidence" value="ECO:0007669"/>
    <property type="project" value="TreeGrafter"/>
</dbReference>
<evidence type="ECO:0000313" key="4">
    <source>
        <dbReference type="Proteomes" id="UP001295794"/>
    </source>
</evidence>
<dbReference type="CDD" id="cd20557">
    <property type="entry name" value="CYCLIN_ScPCL1-like"/>
    <property type="match status" value="1"/>
</dbReference>
<dbReference type="GO" id="GO:0005634">
    <property type="term" value="C:nucleus"/>
    <property type="evidence" value="ECO:0007669"/>
    <property type="project" value="TreeGrafter"/>
</dbReference>